<keyword evidence="4 8" id="KW-0812">Transmembrane</keyword>
<dbReference type="AlphaFoldDB" id="A0A3N2H035"/>
<feature type="transmembrane region" description="Helical" evidence="8">
    <location>
        <begin position="332"/>
        <end position="353"/>
    </location>
</feature>
<feature type="transmembrane region" description="Helical" evidence="8">
    <location>
        <begin position="293"/>
        <end position="311"/>
    </location>
</feature>
<evidence type="ECO:0000256" key="5">
    <source>
        <dbReference type="ARBA" id="ARBA00022989"/>
    </source>
</evidence>
<keyword evidence="10" id="KW-1185">Reference proteome</keyword>
<keyword evidence="3 9" id="KW-0808">Transferase</keyword>
<feature type="transmembrane region" description="Helical" evidence="8">
    <location>
        <begin position="28"/>
        <end position="46"/>
    </location>
</feature>
<evidence type="ECO:0000256" key="1">
    <source>
        <dbReference type="ARBA" id="ARBA00004651"/>
    </source>
</evidence>
<evidence type="ECO:0000256" key="3">
    <source>
        <dbReference type="ARBA" id="ARBA00022679"/>
    </source>
</evidence>
<dbReference type="GO" id="GO:0016758">
    <property type="term" value="F:hexosyltransferase activity"/>
    <property type="evidence" value="ECO:0007669"/>
    <property type="project" value="InterPro"/>
</dbReference>
<evidence type="ECO:0000256" key="4">
    <source>
        <dbReference type="ARBA" id="ARBA00022692"/>
    </source>
</evidence>
<evidence type="ECO:0000256" key="7">
    <source>
        <dbReference type="ARBA" id="ARBA00024033"/>
    </source>
</evidence>
<feature type="transmembrane region" description="Helical" evidence="8">
    <location>
        <begin position="269"/>
        <end position="287"/>
    </location>
</feature>
<dbReference type="Proteomes" id="UP000274843">
    <property type="component" value="Unassembled WGS sequence"/>
</dbReference>
<reference evidence="9 10" key="1">
    <citation type="submission" date="2018-11" db="EMBL/GenBank/DDBJ databases">
        <title>Sequencing the genomes of 1000 actinobacteria strains.</title>
        <authorList>
            <person name="Klenk H.-P."/>
        </authorList>
    </citation>
    <scope>NUCLEOTIDE SEQUENCE [LARGE SCALE GENOMIC DNA]</scope>
    <source>
        <strain evidence="9 10">DSM 44348</strain>
    </source>
</reference>
<feature type="transmembrane region" description="Helical" evidence="8">
    <location>
        <begin position="365"/>
        <end position="383"/>
    </location>
</feature>
<accession>A0A3N2H035</accession>
<keyword evidence="9" id="KW-0328">Glycosyltransferase</keyword>
<evidence type="ECO:0000256" key="8">
    <source>
        <dbReference type="SAM" id="Phobius"/>
    </source>
</evidence>
<feature type="transmembrane region" description="Helical" evidence="8">
    <location>
        <begin position="105"/>
        <end position="126"/>
    </location>
</feature>
<keyword evidence="6 8" id="KW-0472">Membrane</keyword>
<evidence type="ECO:0000256" key="2">
    <source>
        <dbReference type="ARBA" id="ARBA00022475"/>
    </source>
</evidence>
<dbReference type="EMBL" id="RKHY01000001">
    <property type="protein sequence ID" value="ROS41840.1"/>
    <property type="molecule type" value="Genomic_DNA"/>
</dbReference>
<protein>
    <submittedName>
        <fullName evidence="9">Alpha-1,2-mannosyltransferase</fullName>
    </submittedName>
</protein>
<evidence type="ECO:0000256" key="6">
    <source>
        <dbReference type="ARBA" id="ARBA00023136"/>
    </source>
</evidence>
<keyword evidence="2" id="KW-1003">Cell membrane</keyword>
<organism evidence="9 10">
    <name type="scientific">Amycolatopsis thermoflava</name>
    <dbReference type="NCBI Taxonomy" id="84480"/>
    <lineage>
        <taxon>Bacteria</taxon>
        <taxon>Bacillati</taxon>
        <taxon>Actinomycetota</taxon>
        <taxon>Actinomycetes</taxon>
        <taxon>Pseudonocardiales</taxon>
        <taxon>Pseudonocardiaceae</taxon>
        <taxon>Amycolatopsis</taxon>
        <taxon>Amycolatopsis methanolica group</taxon>
    </lineage>
</organism>
<comment type="subcellular location">
    <subcellularLocation>
        <location evidence="1">Cell membrane</location>
        <topology evidence="1">Multi-pass membrane protein</topology>
    </subcellularLocation>
</comment>
<comment type="similarity">
    <text evidence="7">Belongs to the glycosyltransferase 87 family.</text>
</comment>
<sequence length="407" mass="43901">MQQFHPFGHPDATPVIRIREYCAVGRRVLATGVAIEVVLVGILLAWKRLDGLDLDVYRLGAQAFFDRGDPYGPLPPTRNGTLLPFTYPPFAAFVFAPLLVIPPDVALVGITVVSVVALGAVLALCFSRYDRRLHAFGGAALIVQAVALFSEPVRATLGFGQINLLLVLLVTVDAFAPVRRRGFLVGLAAAVKLTPAAFVLFFLLRKDFRAAGRAVATFACCVVLAWAIAPQASVTYWTKLVFQGERVGDPGYIGNQSLHGLLARLGAPTWAWLVAVAVTLVVTALVMRRADAVVALLACAVGALLVSPVSWTHHWVWAAPVIGALTWRGRRFRPLVLGTAALATVVFVVSPLWDHRSVWPLAESYVLTGVLLLLVLGLVAKPLDDPLDAARQRRDVARLDRGEHADA</sequence>
<evidence type="ECO:0000313" key="10">
    <source>
        <dbReference type="Proteomes" id="UP000274843"/>
    </source>
</evidence>
<feature type="transmembrane region" description="Helical" evidence="8">
    <location>
        <begin position="156"/>
        <end position="176"/>
    </location>
</feature>
<proteinExistence type="inferred from homology"/>
<dbReference type="Pfam" id="PF09594">
    <property type="entry name" value="GT87"/>
    <property type="match status" value="1"/>
</dbReference>
<comment type="caution">
    <text evidence="9">The sequence shown here is derived from an EMBL/GenBank/DDBJ whole genome shotgun (WGS) entry which is preliminary data.</text>
</comment>
<gene>
    <name evidence="9" type="ORF">EDD35_4211</name>
</gene>
<keyword evidence="5 8" id="KW-1133">Transmembrane helix</keyword>
<name>A0A3N2H035_9PSEU</name>
<feature type="transmembrane region" description="Helical" evidence="8">
    <location>
        <begin position="210"/>
        <end position="229"/>
    </location>
</feature>
<evidence type="ECO:0000313" key="9">
    <source>
        <dbReference type="EMBL" id="ROS41840.1"/>
    </source>
</evidence>
<feature type="transmembrane region" description="Helical" evidence="8">
    <location>
        <begin position="183"/>
        <end position="204"/>
    </location>
</feature>
<dbReference type="GO" id="GO:0005886">
    <property type="term" value="C:plasma membrane"/>
    <property type="evidence" value="ECO:0007669"/>
    <property type="project" value="UniProtKB-SubCell"/>
</dbReference>
<dbReference type="InterPro" id="IPR018584">
    <property type="entry name" value="GT87"/>
</dbReference>